<evidence type="ECO:0000259" key="1">
    <source>
        <dbReference type="Pfam" id="PF06094"/>
    </source>
</evidence>
<keyword evidence="3" id="KW-1185">Reference proteome</keyword>
<dbReference type="Gene3D" id="3.10.490.10">
    <property type="entry name" value="Gamma-glutamyl cyclotransferase-like"/>
    <property type="match status" value="1"/>
</dbReference>
<dbReference type="InterPro" id="IPR036568">
    <property type="entry name" value="GGCT-like_sf"/>
</dbReference>
<dbReference type="CDD" id="cd06661">
    <property type="entry name" value="GGCT_like"/>
    <property type="match status" value="1"/>
</dbReference>
<feature type="domain" description="Gamma-glutamylcyclotransferase AIG2-like" evidence="1">
    <location>
        <begin position="4"/>
        <end position="110"/>
    </location>
</feature>
<sequence length="111" mass="12634">MHLLFSYGTLQFKKVQLESFGRLLTGYNDSLKGYVLGKLQITDIDVITKSGKEYHPIAKISSNTIDEIKGMIFEITDEELQQADAYEVSDYKRIEATFNSGKKAWIYVANT</sequence>
<dbReference type="SUPFAM" id="SSF110857">
    <property type="entry name" value="Gamma-glutamyl cyclotransferase-like"/>
    <property type="match status" value="1"/>
</dbReference>
<evidence type="ECO:0000313" key="2">
    <source>
        <dbReference type="EMBL" id="NIJ44609.1"/>
    </source>
</evidence>
<dbReference type="Pfam" id="PF06094">
    <property type="entry name" value="GGACT"/>
    <property type="match status" value="1"/>
</dbReference>
<name>A0ABX0U6Y9_9FLAO</name>
<dbReference type="RefSeq" id="WP_167184920.1">
    <property type="nucleotide sequence ID" value="NZ_JAASQL010000001.1"/>
</dbReference>
<organism evidence="2 3">
    <name type="scientific">Wenyingzhuangia heitensis</name>
    <dbReference type="NCBI Taxonomy" id="1487859"/>
    <lineage>
        <taxon>Bacteria</taxon>
        <taxon>Pseudomonadati</taxon>
        <taxon>Bacteroidota</taxon>
        <taxon>Flavobacteriia</taxon>
        <taxon>Flavobacteriales</taxon>
        <taxon>Flavobacteriaceae</taxon>
        <taxon>Wenyingzhuangia</taxon>
    </lineage>
</organism>
<reference evidence="2 3" key="1">
    <citation type="submission" date="2020-03" db="EMBL/GenBank/DDBJ databases">
        <title>Genomic Encyclopedia of Type Strains, Phase IV (KMG-IV): sequencing the most valuable type-strain genomes for metagenomic binning, comparative biology and taxonomic classification.</title>
        <authorList>
            <person name="Goeker M."/>
        </authorList>
    </citation>
    <scope>NUCLEOTIDE SEQUENCE [LARGE SCALE GENOMIC DNA]</scope>
    <source>
        <strain evidence="2 3">DSM 101599</strain>
    </source>
</reference>
<dbReference type="Proteomes" id="UP000745859">
    <property type="component" value="Unassembled WGS sequence"/>
</dbReference>
<proteinExistence type="predicted"/>
<dbReference type="InterPro" id="IPR009288">
    <property type="entry name" value="AIG2-like_dom"/>
</dbReference>
<dbReference type="EMBL" id="JAASQL010000001">
    <property type="protein sequence ID" value="NIJ44609.1"/>
    <property type="molecule type" value="Genomic_DNA"/>
</dbReference>
<protein>
    <submittedName>
        <fullName evidence="2">Gamma-glutamylcyclotransferase (GGCT)/AIG2-like uncharacterized protein YtfP</fullName>
    </submittedName>
</protein>
<evidence type="ECO:0000313" key="3">
    <source>
        <dbReference type="Proteomes" id="UP000745859"/>
    </source>
</evidence>
<comment type="caution">
    <text evidence="2">The sequence shown here is derived from an EMBL/GenBank/DDBJ whole genome shotgun (WGS) entry which is preliminary data.</text>
</comment>
<accession>A0ABX0U6Y9</accession>
<dbReference type="InterPro" id="IPR013024">
    <property type="entry name" value="GGCT-like"/>
</dbReference>
<gene>
    <name evidence="2" type="ORF">FHR24_001048</name>
</gene>